<accession>A0A4Y4D3C7</accession>
<dbReference type="EMBL" id="BJNW01000009">
    <property type="protein sequence ID" value="GEC99096.1"/>
    <property type="molecule type" value="Genomic_DNA"/>
</dbReference>
<gene>
    <name evidence="1" type="ORF">KVA01_12510</name>
</gene>
<name>A0A4Y4D3C7_KOCVA</name>
<organism evidence="1 2">
    <name type="scientific">Kocuria varians</name>
    <name type="common">Micrococcus varians</name>
    <dbReference type="NCBI Taxonomy" id="1272"/>
    <lineage>
        <taxon>Bacteria</taxon>
        <taxon>Bacillati</taxon>
        <taxon>Actinomycetota</taxon>
        <taxon>Actinomycetes</taxon>
        <taxon>Micrococcales</taxon>
        <taxon>Micrococcaceae</taxon>
        <taxon>Kocuria</taxon>
    </lineage>
</organism>
<dbReference type="STRING" id="1272.GCA_900014985_01140"/>
<reference evidence="1 2" key="1">
    <citation type="submission" date="2019-06" db="EMBL/GenBank/DDBJ databases">
        <title>Whole genome shotgun sequence of Kocuria varians NBRC 15358.</title>
        <authorList>
            <person name="Hosoyama A."/>
            <person name="Uohara A."/>
            <person name="Ohji S."/>
            <person name="Ichikawa N."/>
        </authorList>
    </citation>
    <scope>NUCLEOTIDE SEQUENCE [LARGE SCALE GENOMIC DNA]</scope>
    <source>
        <strain evidence="1 2">NBRC 15358</strain>
    </source>
</reference>
<comment type="caution">
    <text evidence="1">The sequence shown here is derived from an EMBL/GenBank/DDBJ whole genome shotgun (WGS) entry which is preliminary data.</text>
</comment>
<sequence>MSAPTGDAVTATLTRALRGTDPFETFTVLRGELGAPHLASVPVLPDRGPHAELAARTAAMLDSLHADRQPHGWRITGVPGADSRQARNLLASDLNVVADVLGAESGADTGPIAFSVLGPVSLAATVHVHNGEKLQSDPGARRDLTQSWCAGLPDLVAALRRNTDGRGTVLVVEEPELERVLAGTIPTASGYRTLRSLPRHEVRTALTEAVTAAREAGAQRVLLAAGDAEPAWALRTGADTAVTGVPSGATERWEPLAALHEAGVGLCFDSAPVTGRPAVRSLVERVLRPWTELGMDPAALLGTLLAPSSAIHETTPPELAGALRRVTDLGDALTEACNEA</sequence>
<protein>
    <recommendedName>
        <fullName evidence="3">Cobalamin-independent methionine synthase MetE C-terminal/archaeal domain-containing protein</fullName>
    </recommendedName>
</protein>
<dbReference type="OrthoDB" id="5242426at2"/>
<evidence type="ECO:0000313" key="2">
    <source>
        <dbReference type="Proteomes" id="UP000315730"/>
    </source>
</evidence>
<proteinExistence type="predicted"/>
<dbReference type="RefSeq" id="WP_068468692.1">
    <property type="nucleotide sequence ID" value="NZ_BJNW01000009.1"/>
</dbReference>
<keyword evidence="2" id="KW-1185">Reference proteome</keyword>
<evidence type="ECO:0008006" key="3">
    <source>
        <dbReference type="Google" id="ProtNLM"/>
    </source>
</evidence>
<evidence type="ECO:0000313" key="1">
    <source>
        <dbReference type="EMBL" id="GEC99096.1"/>
    </source>
</evidence>
<dbReference type="AlphaFoldDB" id="A0A4Y4D3C7"/>
<dbReference type="Proteomes" id="UP000315730">
    <property type="component" value="Unassembled WGS sequence"/>
</dbReference>